<dbReference type="RefSeq" id="WP_230821302.1">
    <property type="nucleotide sequence ID" value="NZ_JAJNCU010000002.1"/>
</dbReference>
<dbReference type="InterPro" id="IPR025736">
    <property type="entry name" value="PucR_C-HTH_dom"/>
</dbReference>
<dbReference type="Pfam" id="PF02830">
    <property type="entry name" value="V4R"/>
    <property type="match status" value="1"/>
</dbReference>
<protein>
    <submittedName>
        <fullName evidence="3">Sugar diacid utilization regulator/predicted hydrocarbon binding protein</fullName>
    </submittedName>
</protein>
<accession>A0ABV2EBV0</accession>
<dbReference type="SMART" id="SM00989">
    <property type="entry name" value="V4R"/>
    <property type="match status" value="1"/>
</dbReference>
<evidence type="ECO:0000313" key="4">
    <source>
        <dbReference type="Proteomes" id="UP001549019"/>
    </source>
</evidence>
<dbReference type="SUPFAM" id="SSF111126">
    <property type="entry name" value="Ligand-binding domain in the NO signalling and Golgi transport"/>
    <property type="match status" value="1"/>
</dbReference>
<evidence type="ECO:0000256" key="1">
    <source>
        <dbReference type="ARBA" id="ARBA00006754"/>
    </source>
</evidence>
<feature type="domain" description="4-vinyl reductase 4VR" evidence="2">
    <location>
        <begin position="104"/>
        <end position="166"/>
    </location>
</feature>
<dbReference type="Pfam" id="PF13556">
    <property type="entry name" value="HTH_30"/>
    <property type="match status" value="1"/>
</dbReference>
<dbReference type="InterPro" id="IPR024096">
    <property type="entry name" value="NO_sig/Golgi_transp_ligand-bd"/>
</dbReference>
<dbReference type="InterPro" id="IPR041522">
    <property type="entry name" value="CdaR_GGDEF"/>
</dbReference>
<comment type="caution">
    <text evidence="3">The sequence shown here is derived from an EMBL/GenBank/DDBJ whole genome shotgun (WGS) entry which is preliminary data.</text>
</comment>
<dbReference type="InterPro" id="IPR042070">
    <property type="entry name" value="PucR_C-HTH_sf"/>
</dbReference>
<dbReference type="EMBL" id="JBDZDV010000005">
    <property type="protein sequence ID" value="MET3111606.1"/>
    <property type="molecule type" value="Genomic_DNA"/>
</dbReference>
<reference evidence="3 4" key="1">
    <citation type="submission" date="2024-05" db="EMBL/GenBank/DDBJ databases">
        <title>Genomic Encyclopedia of Type Strains, Phase IV (KMG-IV): sequencing the most valuable type-strain genomes for metagenomic binning, comparative biology and taxonomic classification.</title>
        <authorList>
            <person name="Goeker M."/>
        </authorList>
    </citation>
    <scope>NUCLEOTIDE SEQUENCE [LARGE SCALE GENOMIC DNA]</scope>
    <source>
        <strain evidence="3 4">DSM 25286</strain>
    </source>
</reference>
<dbReference type="Gene3D" id="1.10.10.2840">
    <property type="entry name" value="PucR C-terminal helix-turn-helix domain"/>
    <property type="match status" value="1"/>
</dbReference>
<dbReference type="PANTHER" id="PTHR33744:SF15">
    <property type="entry name" value="CARBOHYDRATE DIACID REGULATOR"/>
    <property type="match status" value="1"/>
</dbReference>
<dbReference type="PANTHER" id="PTHR33744">
    <property type="entry name" value="CARBOHYDRATE DIACID REGULATOR"/>
    <property type="match status" value="1"/>
</dbReference>
<dbReference type="InterPro" id="IPR051448">
    <property type="entry name" value="CdaR-like_regulators"/>
</dbReference>
<evidence type="ECO:0000259" key="2">
    <source>
        <dbReference type="SMART" id="SM00989"/>
    </source>
</evidence>
<sequence length="598" mass="67587">MNQSQLRDLKTNDLVVTSSTFGLMRKVLIEHLGQQKAKRFLLRFGKDLGIEKAKEMLSGPDDLETLIDEIQSIHAGLGHVSGLRRKGALEYRDNRLHFKDLGGVWYDSFEVKMQLESFGLSDECSCYILSGFASGMMTMLCGEEIFVKEVTCCARGDAQCAFEVQTREHWEALHGEILPIYDERTFVDELEGTYDQLLEKTRLLDKVSDFHNRITESIAQQKDLPHLLKITADLLETGAFITDTEGNILFREGVDEPLPDLEAVFSSHAFDSLGTGKHEIENGCMMTSPILLNERVEGYCCLLYDAPSAVPLNDHLFLERLAVAASLCFLNEKVSFETTERLKINFLDRMVHSRFENKTELALHASYLNPKILPPFRMISIKPLHACQPDVLTDHYHILISIAKSLKLYNLNGLLTQKGDNILMFLYGYKDEAHTFKVFESIMEKLSKDLPPFRFKAGVSKAFTDLEQLSGSVTEAEQAANFPKDSMLVHYEDLGILGSLLENINPGVIEGIATRELKSLLEPSDKNRELLHTLYVFLKNNQKLEKTMKDLALSIGGIQYRIGKIEKMLDKDLKDSTTTAHLLLMIETLILTGTLSFE</sequence>
<name>A0ABV2EBV0_9STAP</name>
<dbReference type="InterPro" id="IPR004096">
    <property type="entry name" value="V4R"/>
</dbReference>
<dbReference type="Proteomes" id="UP001549019">
    <property type="component" value="Unassembled WGS sequence"/>
</dbReference>
<proteinExistence type="inferred from homology"/>
<dbReference type="InterPro" id="IPR010523">
    <property type="entry name" value="XylR_N"/>
</dbReference>
<evidence type="ECO:0000313" key="3">
    <source>
        <dbReference type="EMBL" id="MET3111606.1"/>
    </source>
</evidence>
<dbReference type="Pfam" id="PF17853">
    <property type="entry name" value="GGDEF_2"/>
    <property type="match status" value="1"/>
</dbReference>
<dbReference type="Pfam" id="PF06505">
    <property type="entry name" value="XylR_N"/>
    <property type="match status" value="1"/>
</dbReference>
<dbReference type="Gene3D" id="3.30.1380.20">
    <property type="entry name" value="Trafficking protein particle complex subunit 3"/>
    <property type="match status" value="1"/>
</dbReference>
<gene>
    <name evidence="3" type="ORF">ABHD89_002021</name>
</gene>
<organism evidence="3 4">
    <name type="scientific">Salinicoccus halitifaciens</name>
    <dbReference type="NCBI Taxonomy" id="1073415"/>
    <lineage>
        <taxon>Bacteria</taxon>
        <taxon>Bacillati</taxon>
        <taxon>Bacillota</taxon>
        <taxon>Bacilli</taxon>
        <taxon>Bacillales</taxon>
        <taxon>Staphylococcaceae</taxon>
        <taxon>Salinicoccus</taxon>
    </lineage>
</organism>
<comment type="similarity">
    <text evidence="1">Belongs to the CdaR family.</text>
</comment>
<keyword evidence="4" id="KW-1185">Reference proteome</keyword>